<dbReference type="AlphaFoldDB" id="A0AA86T7R8"/>
<organism evidence="1 2">
    <name type="scientific">Sphenostylis stenocarpa</name>
    <dbReference type="NCBI Taxonomy" id="92480"/>
    <lineage>
        <taxon>Eukaryota</taxon>
        <taxon>Viridiplantae</taxon>
        <taxon>Streptophyta</taxon>
        <taxon>Embryophyta</taxon>
        <taxon>Tracheophyta</taxon>
        <taxon>Spermatophyta</taxon>
        <taxon>Magnoliopsida</taxon>
        <taxon>eudicotyledons</taxon>
        <taxon>Gunneridae</taxon>
        <taxon>Pentapetalae</taxon>
        <taxon>rosids</taxon>
        <taxon>fabids</taxon>
        <taxon>Fabales</taxon>
        <taxon>Fabaceae</taxon>
        <taxon>Papilionoideae</taxon>
        <taxon>50 kb inversion clade</taxon>
        <taxon>NPAAA clade</taxon>
        <taxon>indigoferoid/millettioid clade</taxon>
        <taxon>Phaseoleae</taxon>
        <taxon>Sphenostylis</taxon>
    </lineage>
</organism>
<accession>A0AA86T7R8</accession>
<reference evidence="1" key="1">
    <citation type="submission" date="2023-10" db="EMBL/GenBank/DDBJ databases">
        <authorList>
            <person name="Domelevo Entfellner J.-B."/>
        </authorList>
    </citation>
    <scope>NUCLEOTIDE SEQUENCE</scope>
</reference>
<dbReference type="Gramene" id="rna-AYBTSS11_LOCUS23084">
    <property type="protein sequence ID" value="CAJ1971086.1"/>
    <property type="gene ID" value="gene-AYBTSS11_LOCUS23084"/>
</dbReference>
<proteinExistence type="predicted"/>
<evidence type="ECO:0000313" key="2">
    <source>
        <dbReference type="Proteomes" id="UP001189624"/>
    </source>
</evidence>
<name>A0AA86T7R8_9FABA</name>
<sequence>MEKVEPEAKNRRGKVLERKSVRVAVRKGGARVHVAKMTCKSSEKTKMKDSCI</sequence>
<dbReference type="EMBL" id="OY731405">
    <property type="protein sequence ID" value="CAJ1971086.1"/>
    <property type="molecule type" value="Genomic_DNA"/>
</dbReference>
<keyword evidence="2" id="KW-1185">Reference proteome</keyword>
<gene>
    <name evidence="1" type="ORF">AYBTSS11_LOCUS23084</name>
</gene>
<dbReference type="Proteomes" id="UP001189624">
    <property type="component" value="Chromosome 8"/>
</dbReference>
<evidence type="ECO:0000313" key="1">
    <source>
        <dbReference type="EMBL" id="CAJ1971086.1"/>
    </source>
</evidence>
<protein>
    <submittedName>
        <fullName evidence="1">Uncharacterized protein</fullName>
    </submittedName>
</protein>